<gene>
    <name evidence="1" type="ORF">PBY51_002744</name>
</gene>
<evidence type="ECO:0000313" key="2">
    <source>
        <dbReference type="Proteomes" id="UP001346869"/>
    </source>
</evidence>
<dbReference type="Proteomes" id="UP001346869">
    <property type="component" value="Unassembled WGS sequence"/>
</dbReference>
<dbReference type="AlphaFoldDB" id="A0AAN7XBY9"/>
<reference evidence="1 2" key="2">
    <citation type="journal article" date="2023" name="Mol. Biol. Evol.">
        <title>Genomics of Secondarily Temperate Adaptation in the Only Non-Antarctic Icefish.</title>
        <authorList>
            <person name="Rivera-Colon A.G."/>
            <person name="Rayamajhi N."/>
            <person name="Minhas B.F."/>
            <person name="Madrigal G."/>
            <person name="Bilyk K.T."/>
            <person name="Yoon V."/>
            <person name="Hune M."/>
            <person name="Gregory S."/>
            <person name="Cheng C.H.C."/>
            <person name="Catchen J.M."/>
        </authorList>
    </citation>
    <scope>NUCLEOTIDE SEQUENCE [LARGE SCALE GENOMIC DNA]</scope>
    <source>
        <strain evidence="1">JMC-PN-2008</strain>
    </source>
</reference>
<keyword evidence="2" id="KW-1185">Reference proteome</keyword>
<organism evidence="1 2">
    <name type="scientific">Eleginops maclovinus</name>
    <name type="common">Patagonian blennie</name>
    <name type="synonym">Eleginus maclovinus</name>
    <dbReference type="NCBI Taxonomy" id="56733"/>
    <lineage>
        <taxon>Eukaryota</taxon>
        <taxon>Metazoa</taxon>
        <taxon>Chordata</taxon>
        <taxon>Craniata</taxon>
        <taxon>Vertebrata</taxon>
        <taxon>Euteleostomi</taxon>
        <taxon>Actinopterygii</taxon>
        <taxon>Neopterygii</taxon>
        <taxon>Teleostei</taxon>
        <taxon>Neoteleostei</taxon>
        <taxon>Acanthomorphata</taxon>
        <taxon>Eupercaria</taxon>
        <taxon>Perciformes</taxon>
        <taxon>Notothenioidei</taxon>
        <taxon>Eleginopidae</taxon>
        <taxon>Eleginops</taxon>
    </lineage>
</organism>
<reference evidence="1 2" key="1">
    <citation type="journal article" date="2023" name="Genes (Basel)">
        <title>Chromosome-Level Genome Assembly and Circadian Gene Repertoire of the Patagonia Blennie Eleginops maclovinus-The Closest Ancestral Proxy of Antarctic Cryonotothenioids.</title>
        <authorList>
            <person name="Cheng C.C."/>
            <person name="Rivera-Colon A.G."/>
            <person name="Minhas B.F."/>
            <person name="Wilson L."/>
            <person name="Rayamajhi N."/>
            <person name="Vargas-Chacoff L."/>
            <person name="Catchen J.M."/>
        </authorList>
    </citation>
    <scope>NUCLEOTIDE SEQUENCE [LARGE SCALE GENOMIC DNA]</scope>
    <source>
        <strain evidence="1">JMC-PN-2008</strain>
    </source>
</reference>
<comment type="caution">
    <text evidence="1">The sequence shown here is derived from an EMBL/GenBank/DDBJ whole genome shotgun (WGS) entry which is preliminary data.</text>
</comment>
<name>A0AAN7XBY9_ELEMC</name>
<evidence type="ECO:0000313" key="1">
    <source>
        <dbReference type="EMBL" id="KAK5858617.1"/>
    </source>
</evidence>
<protein>
    <submittedName>
        <fullName evidence="1">Uncharacterized protein</fullName>
    </submittedName>
</protein>
<proteinExistence type="predicted"/>
<accession>A0AAN7XBY9</accession>
<dbReference type="EMBL" id="JAUZQC010000015">
    <property type="protein sequence ID" value="KAK5858617.1"/>
    <property type="molecule type" value="Genomic_DNA"/>
</dbReference>
<sequence>MKITLENVLLYSRIIRFSMKQSKAPRNLQMMNPQMSHILWSSSKRFLRRGRKRNRRIVFTHVCRRHQLQPGSQVALQRRKLFILKSNQEQLLVKMQRNNISNNDI</sequence>